<dbReference type="Proteomes" id="UP001597199">
    <property type="component" value="Unassembled WGS sequence"/>
</dbReference>
<evidence type="ECO:0000256" key="2">
    <source>
        <dbReference type="ARBA" id="ARBA00023235"/>
    </source>
</evidence>
<dbReference type="InterPro" id="IPR013078">
    <property type="entry name" value="His_Pase_superF_clade-1"/>
</dbReference>
<dbReference type="CDD" id="cd07067">
    <property type="entry name" value="HP_PGM_like"/>
    <property type="match status" value="1"/>
</dbReference>
<evidence type="ECO:0000256" key="1">
    <source>
        <dbReference type="ARBA" id="ARBA00023152"/>
    </source>
</evidence>
<dbReference type="EMBL" id="JBHTOA010000016">
    <property type="protein sequence ID" value="MFD1398146.1"/>
    <property type="molecule type" value="Genomic_DNA"/>
</dbReference>
<dbReference type="Pfam" id="PF00300">
    <property type="entry name" value="His_Phos_1"/>
    <property type="match status" value="1"/>
</dbReference>
<dbReference type="PANTHER" id="PTHR48100">
    <property type="entry name" value="BROAD-SPECIFICITY PHOSPHATASE YOR283W-RELATED"/>
    <property type="match status" value="1"/>
</dbReference>
<keyword evidence="2" id="KW-0413">Isomerase</keyword>
<accession>A0ABW4BDX6</accession>
<evidence type="ECO:0000313" key="4">
    <source>
        <dbReference type="Proteomes" id="UP001597199"/>
    </source>
</evidence>
<name>A0ABW4BDX6_9LACO</name>
<dbReference type="Gene3D" id="3.40.50.1240">
    <property type="entry name" value="Phosphoglycerate mutase-like"/>
    <property type="match status" value="1"/>
</dbReference>
<dbReference type="PROSITE" id="PS00175">
    <property type="entry name" value="PG_MUTASE"/>
    <property type="match status" value="1"/>
</dbReference>
<dbReference type="InterPro" id="IPR001345">
    <property type="entry name" value="PG/BPGM_mutase_AS"/>
</dbReference>
<protein>
    <submittedName>
        <fullName evidence="3">Histidine phosphatase family protein</fullName>
    </submittedName>
</protein>
<organism evidence="3 4">
    <name type="scientific">Lacticaseibacillus suilingensis</name>
    <dbReference type="NCBI Taxonomy" id="2799577"/>
    <lineage>
        <taxon>Bacteria</taxon>
        <taxon>Bacillati</taxon>
        <taxon>Bacillota</taxon>
        <taxon>Bacilli</taxon>
        <taxon>Lactobacillales</taxon>
        <taxon>Lactobacillaceae</taxon>
        <taxon>Lacticaseibacillus</taxon>
    </lineage>
</organism>
<gene>
    <name evidence="3" type="ORF">ACFQ41_02360</name>
</gene>
<dbReference type="RefSeq" id="WP_204117974.1">
    <property type="nucleotide sequence ID" value="NZ_BOLV01000001.1"/>
</dbReference>
<sequence length="211" mass="23084">MTEFYLVRHGETEINQRGEINGGLVDSPLTAKGRTGAARVGQALAQHRFVQVLSSPLPRALTTAQMIVAANDDPHTPLQAANGLWEMRLGAWDGKRPDQIEDGLGREIYFHRPLEFDADYAPAIGAERYAEVEQRVVPVITTAAAAHPSGKILVVAHGLVFQVLVNALLGRPLALLRSLPILQNTTVTKLNTSDGKHFELIYRDRAPLAEK</sequence>
<proteinExistence type="predicted"/>
<dbReference type="PIRSF" id="PIRSF000709">
    <property type="entry name" value="6PFK_2-Ptase"/>
    <property type="match status" value="1"/>
</dbReference>
<reference evidence="4" key="1">
    <citation type="journal article" date="2019" name="Int. J. Syst. Evol. Microbiol.">
        <title>The Global Catalogue of Microorganisms (GCM) 10K type strain sequencing project: providing services to taxonomists for standard genome sequencing and annotation.</title>
        <authorList>
            <consortium name="The Broad Institute Genomics Platform"/>
            <consortium name="The Broad Institute Genome Sequencing Center for Infectious Disease"/>
            <person name="Wu L."/>
            <person name="Ma J."/>
        </authorList>
    </citation>
    <scope>NUCLEOTIDE SEQUENCE [LARGE SCALE GENOMIC DNA]</scope>
    <source>
        <strain evidence="4">CCM 9110</strain>
    </source>
</reference>
<comment type="caution">
    <text evidence="3">The sequence shown here is derived from an EMBL/GenBank/DDBJ whole genome shotgun (WGS) entry which is preliminary data.</text>
</comment>
<evidence type="ECO:0000313" key="3">
    <source>
        <dbReference type="EMBL" id="MFD1398146.1"/>
    </source>
</evidence>
<dbReference type="InterPro" id="IPR050275">
    <property type="entry name" value="PGM_Phosphatase"/>
</dbReference>
<dbReference type="SMART" id="SM00855">
    <property type="entry name" value="PGAM"/>
    <property type="match status" value="1"/>
</dbReference>
<dbReference type="SUPFAM" id="SSF53254">
    <property type="entry name" value="Phosphoglycerate mutase-like"/>
    <property type="match status" value="1"/>
</dbReference>
<dbReference type="InterPro" id="IPR029033">
    <property type="entry name" value="His_PPase_superfam"/>
</dbReference>
<dbReference type="PANTHER" id="PTHR48100:SF1">
    <property type="entry name" value="HISTIDINE PHOSPHATASE FAMILY PROTEIN-RELATED"/>
    <property type="match status" value="1"/>
</dbReference>
<keyword evidence="1" id="KW-0324">Glycolysis</keyword>
<keyword evidence="4" id="KW-1185">Reference proteome</keyword>